<dbReference type="OrthoDB" id="2085351at2"/>
<dbReference type="AlphaFoldDB" id="A0A0J9ESK2"/>
<evidence type="ECO:0000313" key="1">
    <source>
        <dbReference type="EMBL" id="KMW18785.1"/>
    </source>
</evidence>
<dbReference type="Proteomes" id="UP000037392">
    <property type="component" value="Unassembled WGS sequence"/>
</dbReference>
<evidence type="ECO:0000313" key="2">
    <source>
        <dbReference type="Proteomes" id="UP000037392"/>
    </source>
</evidence>
<evidence type="ECO:0008006" key="3">
    <source>
        <dbReference type="Google" id="ProtNLM"/>
    </source>
</evidence>
<gene>
    <name evidence="1" type="ORF">HMPREF9470_02889</name>
</gene>
<dbReference type="GeneID" id="93163381"/>
<proteinExistence type="predicted"/>
<sequence>MGTGLKKLTFAVTPDIEAVLDKEKKERFYDRSRSDMIRELIKAGLRGVKKENGTADGNHEINT</sequence>
<dbReference type="PATRIC" id="fig|742734.4.peg.3093"/>
<accession>A0A0J9ESK2</accession>
<dbReference type="EMBL" id="ADLK01000022">
    <property type="protein sequence ID" value="KMW18785.1"/>
    <property type="molecule type" value="Genomic_DNA"/>
</dbReference>
<name>A0A0J9ESK2_9FIRM</name>
<comment type="caution">
    <text evidence="1">The sequence shown here is derived from an EMBL/GenBank/DDBJ whole genome shotgun (WGS) entry which is preliminary data.</text>
</comment>
<protein>
    <recommendedName>
        <fullName evidence="3">Ribbon-helix-helix protein CopG domain-containing protein</fullName>
    </recommendedName>
</protein>
<reference evidence="1 2" key="1">
    <citation type="submission" date="2011-04" db="EMBL/GenBank/DDBJ databases">
        <title>The Genome Sequence of Clostridium citroniae WAL-19142.</title>
        <authorList>
            <consortium name="The Broad Institute Genome Sequencing Platform"/>
            <person name="Earl A."/>
            <person name="Ward D."/>
            <person name="Feldgarden M."/>
            <person name="Gevers D."/>
            <person name="Warren Y.A."/>
            <person name="Tyrrell K.L."/>
            <person name="Citron D.M."/>
            <person name="Goldstein E.J."/>
            <person name="Daigneault M."/>
            <person name="Allen-Vercoe E."/>
            <person name="Young S.K."/>
            <person name="Zeng Q."/>
            <person name="Gargeya S."/>
            <person name="Fitzgerald M."/>
            <person name="Haas B."/>
            <person name="Abouelleil A."/>
            <person name="Alvarado L."/>
            <person name="Arachchi H.M."/>
            <person name="Berlin A."/>
            <person name="Brown A."/>
            <person name="Chapman S.B."/>
            <person name="Chen Z."/>
            <person name="Dunbar C."/>
            <person name="Freedman E."/>
            <person name="Gearin G."/>
            <person name="Gellesch M."/>
            <person name="Goldberg J."/>
            <person name="Griggs A."/>
            <person name="Gujja S."/>
            <person name="Heilman E.R."/>
            <person name="Heiman D."/>
            <person name="Howarth C."/>
            <person name="Larson L."/>
            <person name="Lui A."/>
            <person name="MacDonald P.J."/>
            <person name="Mehta T."/>
            <person name="Montmayeur A."/>
            <person name="Murphy C."/>
            <person name="Neiman D."/>
            <person name="Pearson M."/>
            <person name="Priest M."/>
            <person name="Roberts A."/>
            <person name="Saif S."/>
            <person name="Shea T."/>
            <person name="Shenoy N."/>
            <person name="Sisk P."/>
            <person name="Stolte C."/>
            <person name="Sykes S."/>
            <person name="White J."/>
            <person name="Yandava C."/>
            <person name="Wortman J."/>
            <person name="Nusbaum C."/>
            <person name="Birren B."/>
        </authorList>
    </citation>
    <scope>NUCLEOTIDE SEQUENCE [LARGE SCALE GENOMIC DNA]</scope>
    <source>
        <strain evidence="1 2">WAL-19142</strain>
    </source>
</reference>
<organism evidence="1 2">
    <name type="scientific">[Clostridium] citroniae WAL-19142</name>
    <dbReference type="NCBI Taxonomy" id="742734"/>
    <lineage>
        <taxon>Bacteria</taxon>
        <taxon>Bacillati</taxon>
        <taxon>Bacillota</taxon>
        <taxon>Clostridia</taxon>
        <taxon>Lachnospirales</taxon>
        <taxon>Lachnospiraceae</taxon>
        <taxon>Enterocloster</taxon>
    </lineage>
</organism>
<dbReference type="RefSeq" id="WP_007871275.1">
    <property type="nucleotide sequence ID" value="NZ_KQ235878.1"/>
</dbReference>